<evidence type="ECO:0000256" key="1">
    <source>
        <dbReference type="ARBA" id="ARBA00022801"/>
    </source>
</evidence>
<gene>
    <name evidence="3" type="ORF">BJ878DRAFT_305412</name>
</gene>
<comment type="caution">
    <text evidence="3">The sequence shown here is derived from an EMBL/GenBank/DDBJ whole genome shotgun (WGS) entry which is preliminary data.</text>
</comment>
<dbReference type="OrthoDB" id="408631at2759"/>
<dbReference type="SUPFAM" id="SSF53474">
    <property type="entry name" value="alpha/beta-Hydrolases"/>
    <property type="match status" value="1"/>
</dbReference>
<evidence type="ECO:0000313" key="4">
    <source>
        <dbReference type="Proteomes" id="UP000887226"/>
    </source>
</evidence>
<dbReference type="Gene3D" id="3.40.50.1820">
    <property type="entry name" value="alpha/beta hydrolase"/>
    <property type="match status" value="1"/>
</dbReference>
<dbReference type="PANTHER" id="PTHR48081">
    <property type="entry name" value="AB HYDROLASE SUPERFAMILY PROTEIN C4A8.06C"/>
    <property type="match status" value="1"/>
</dbReference>
<proteinExistence type="predicted"/>
<dbReference type="AlphaFoldDB" id="A0A9P8CAV4"/>
<dbReference type="InterPro" id="IPR013094">
    <property type="entry name" value="AB_hydrolase_3"/>
</dbReference>
<dbReference type="Proteomes" id="UP000887226">
    <property type="component" value="Unassembled WGS sequence"/>
</dbReference>
<dbReference type="GO" id="GO:0016787">
    <property type="term" value="F:hydrolase activity"/>
    <property type="evidence" value="ECO:0007669"/>
    <property type="project" value="UniProtKB-KW"/>
</dbReference>
<keyword evidence="1" id="KW-0378">Hydrolase</keyword>
<sequence>MVQLKSFDNGNVQPKPRYGHLSATNPGFAPMRDVVDKDIAQLWELPHDEFLQAWADRPPALLDDSPVIGKDITTELLQIPVRDGTLIEICVYKPISPELNAILNFNTHGGGWYLKTQVLQMVLTCAGFVVGTHSSEEAQNRMIAYTNKTVVVSPAYRMAPKYKFPYAINDSFDALLWCKKNASKLGVNPERIVLSGGSAGANIAAVLAQTALREHVSGIIGQVLNIPVTCHPTFFPHDEFELNSYRQNASGSIVDQPMMMWFWDQYLPQPEPDWRASPLLVEDLRGLPPALVQIAGADPLRDEGFAYADRLVRAGVRTTVKVYPGLPHGFYFFMQLKEAREYLEEVSKFIKSL</sequence>
<name>A0A9P8CAV4_9HELO</name>
<evidence type="ECO:0000313" key="3">
    <source>
        <dbReference type="EMBL" id="KAG9240254.1"/>
    </source>
</evidence>
<feature type="domain" description="Alpha/beta hydrolase fold-3" evidence="2">
    <location>
        <begin position="126"/>
        <end position="331"/>
    </location>
</feature>
<dbReference type="InterPro" id="IPR050300">
    <property type="entry name" value="GDXG_lipolytic_enzyme"/>
</dbReference>
<dbReference type="Pfam" id="PF07859">
    <property type="entry name" value="Abhydrolase_3"/>
    <property type="match status" value="1"/>
</dbReference>
<reference evidence="3" key="1">
    <citation type="journal article" date="2021" name="IMA Fungus">
        <title>Genomic characterization of three marine fungi, including Emericellopsis atlantica sp. nov. with signatures of a generalist lifestyle and marine biomass degradation.</title>
        <authorList>
            <person name="Hagestad O.C."/>
            <person name="Hou L."/>
            <person name="Andersen J.H."/>
            <person name="Hansen E.H."/>
            <person name="Altermark B."/>
            <person name="Li C."/>
            <person name="Kuhnert E."/>
            <person name="Cox R.J."/>
            <person name="Crous P.W."/>
            <person name="Spatafora J.W."/>
            <person name="Lail K."/>
            <person name="Amirebrahimi M."/>
            <person name="Lipzen A."/>
            <person name="Pangilinan J."/>
            <person name="Andreopoulos W."/>
            <person name="Hayes R.D."/>
            <person name="Ng V."/>
            <person name="Grigoriev I.V."/>
            <person name="Jackson S.A."/>
            <person name="Sutton T.D.S."/>
            <person name="Dobson A.D.W."/>
            <person name="Rama T."/>
        </authorList>
    </citation>
    <scope>NUCLEOTIDE SEQUENCE</scope>
    <source>
        <strain evidence="3">TRa3180A</strain>
    </source>
</reference>
<evidence type="ECO:0000259" key="2">
    <source>
        <dbReference type="Pfam" id="PF07859"/>
    </source>
</evidence>
<dbReference type="EMBL" id="MU254516">
    <property type="protein sequence ID" value="KAG9240254.1"/>
    <property type="molecule type" value="Genomic_DNA"/>
</dbReference>
<protein>
    <submittedName>
        <fullName evidence="3">Lipase</fullName>
    </submittedName>
</protein>
<keyword evidence="4" id="KW-1185">Reference proteome</keyword>
<dbReference type="PANTHER" id="PTHR48081:SF8">
    <property type="entry name" value="ALPHA_BETA HYDROLASE FOLD-3 DOMAIN-CONTAINING PROTEIN-RELATED"/>
    <property type="match status" value="1"/>
</dbReference>
<organism evidence="3 4">
    <name type="scientific">Calycina marina</name>
    <dbReference type="NCBI Taxonomy" id="1763456"/>
    <lineage>
        <taxon>Eukaryota</taxon>
        <taxon>Fungi</taxon>
        <taxon>Dikarya</taxon>
        <taxon>Ascomycota</taxon>
        <taxon>Pezizomycotina</taxon>
        <taxon>Leotiomycetes</taxon>
        <taxon>Helotiales</taxon>
        <taxon>Pezizellaceae</taxon>
        <taxon>Calycina</taxon>
    </lineage>
</organism>
<dbReference type="InterPro" id="IPR029058">
    <property type="entry name" value="AB_hydrolase_fold"/>
</dbReference>
<accession>A0A9P8CAV4</accession>